<sequence length="158" mass="18203">MLVPGFFNRTQLSSAINGVILLIFMAALFEYIKEMIHISKEINEIDYLKNEFKSLDAPDIKKRIMQYKLEDIDHQGIIMRVMHILKNQIDRPDEAVSAIFSTAQSIQQNKSYFENSVIFIGMSGTLIHLSQNPTDTSFSCAIFWHFCLSGHCVSKKYF</sequence>
<name>A0A1V1P053_9BACT</name>
<keyword evidence="1" id="KW-1133">Transmembrane helix</keyword>
<evidence type="ECO:0000313" key="3">
    <source>
        <dbReference type="Proteomes" id="UP000189670"/>
    </source>
</evidence>
<dbReference type="AlphaFoldDB" id="A0A1V1P053"/>
<comment type="caution">
    <text evidence="2">The sequence shown here is derived from an EMBL/GenBank/DDBJ whole genome shotgun (WGS) entry which is preliminary data.</text>
</comment>
<evidence type="ECO:0000256" key="1">
    <source>
        <dbReference type="SAM" id="Phobius"/>
    </source>
</evidence>
<gene>
    <name evidence="2" type="ORF">OMM_10791</name>
</gene>
<reference evidence="3" key="1">
    <citation type="submission" date="2012-11" db="EMBL/GenBank/DDBJ databases">
        <authorList>
            <person name="Lucero-Rivera Y.E."/>
            <person name="Tovar-Ramirez D."/>
        </authorList>
    </citation>
    <scope>NUCLEOTIDE SEQUENCE [LARGE SCALE GENOMIC DNA]</scope>
    <source>
        <strain evidence="3">Araruama</strain>
    </source>
</reference>
<protein>
    <submittedName>
        <fullName evidence="2">Uncharacterized protein</fullName>
    </submittedName>
</protein>
<feature type="transmembrane region" description="Helical" evidence="1">
    <location>
        <begin position="12"/>
        <end position="32"/>
    </location>
</feature>
<keyword evidence="1" id="KW-0812">Transmembrane</keyword>
<dbReference type="Proteomes" id="UP000189670">
    <property type="component" value="Unassembled WGS sequence"/>
</dbReference>
<proteinExistence type="predicted"/>
<accession>A0A1V1P053</accession>
<evidence type="ECO:0000313" key="2">
    <source>
        <dbReference type="EMBL" id="ETR68178.1"/>
    </source>
</evidence>
<organism evidence="2 3">
    <name type="scientific">Candidatus Magnetoglobus multicellularis str. Araruama</name>
    <dbReference type="NCBI Taxonomy" id="890399"/>
    <lineage>
        <taxon>Bacteria</taxon>
        <taxon>Pseudomonadati</taxon>
        <taxon>Thermodesulfobacteriota</taxon>
        <taxon>Desulfobacteria</taxon>
        <taxon>Desulfobacterales</taxon>
        <taxon>Desulfobacteraceae</taxon>
        <taxon>Candidatus Magnetoglobus</taxon>
    </lineage>
</organism>
<keyword evidence="1" id="KW-0472">Membrane</keyword>
<dbReference type="EMBL" id="ATBP01001044">
    <property type="protein sequence ID" value="ETR68178.1"/>
    <property type="molecule type" value="Genomic_DNA"/>
</dbReference>